<dbReference type="Proteomes" id="UP000696184">
    <property type="component" value="Unassembled WGS sequence"/>
</dbReference>
<organism evidence="1 2">
    <name type="scientific">Xenorhabdus lircayensis</name>
    <dbReference type="NCBI Taxonomy" id="2763499"/>
    <lineage>
        <taxon>Bacteria</taxon>
        <taxon>Pseudomonadati</taxon>
        <taxon>Pseudomonadota</taxon>
        <taxon>Gammaproteobacteria</taxon>
        <taxon>Enterobacterales</taxon>
        <taxon>Morganellaceae</taxon>
        <taxon>Xenorhabdus</taxon>
    </lineage>
</organism>
<name>A0ABS0U4B0_9GAMM</name>
<dbReference type="RefSeq" id="WP_198689503.1">
    <property type="nucleotide sequence ID" value="NZ_CAWPUD010000031.1"/>
</dbReference>
<evidence type="ECO:0000313" key="1">
    <source>
        <dbReference type="EMBL" id="MBI6548713.1"/>
    </source>
</evidence>
<keyword evidence="2" id="KW-1185">Reference proteome</keyword>
<comment type="caution">
    <text evidence="1">The sequence shown here is derived from an EMBL/GenBank/DDBJ whole genome shotgun (WGS) entry which is preliminary data.</text>
</comment>
<sequence>MMPKNKTEELLIGIANDNALSKENKEKRINASAYPDQNINYAAGKPCATCAPPQARPEFVETLIESLNKRYIVIIYAAHPGTPLNDNNGTPHVKNGERVTSAAGHMWYEISDGKVNNAYGFAPIKSGIIGPGEVTIYDTKHYENPRYSRTMEIAEEHYNKLKKYGELAKDENNPDFDLYYNGASNSCIDFTWKALRSAGLIPEITWNDFTEFNKINKVFKKFDGDMKVDNNIPHIKSIPAPFPDSELNKQHYNKPPKKSFSQIILTQTDSNETDIKIS</sequence>
<gene>
    <name evidence="1" type="ORF">H8A87_08255</name>
</gene>
<dbReference type="EMBL" id="JACOII010000033">
    <property type="protein sequence ID" value="MBI6548713.1"/>
    <property type="molecule type" value="Genomic_DNA"/>
</dbReference>
<evidence type="ECO:0008006" key="3">
    <source>
        <dbReference type="Google" id="ProtNLM"/>
    </source>
</evidence>
<reference evidence="1 2" key="1">
    <citation type="submission" date="2020-08" db="EMBL/GenBank/DDBJ databases">
        <title>Description of Xenorhabdus lircayensis sp. nov., the symbiotic bacterium associated with the entomopathogenic nematode Steirnernema unicornum.</title>
        <authorList>
            <person name="Castaneda-Alvarez C."/>
            <person name="Prodan S."/>
            <person name="Zamorano A."/>
            <person name="San-Blas E."/>
            <person name="Aballay E."/>
        </authorList>
    </citation>
    <scope>NUCLEOTIDE SEQUENCE [LARGE SCALE GENOMIC DNA]</scope>
    <source>
        <strain evidence="1 2">VLS</strain>
    </source>
</reference>
<protein>
    <recommendedName>
        <fullName evidence="3">Serine protease</fullName>
    </recommendedName>
</protein>
<evidence type="ECO:0000313" key="2">
    <source>
        <dbReference type="Proteomes" id="UP000696184"/>
    </source>
</evidence>
<proteinExistence type="predicted"/>
<accession>A0ABS0U4B0</accession>